<sequence>DALPILSIDGLWAVDNVNGIVRSLALSRDDKTLYLGGDFTSISDGKAGSPHTRNHIAALEANESNEWNVVTYDEPTDPKVAPNIFTGESVNSLELSSDDQMLWVGGNFTDVTVGEVARNHVARFNLDEATPNNLTEWNPDISTGNAVYAVGRNSDDSLMVVGGDFTRLGTAPNDTDRKHLAVFDTARPTVTNHVVGGFYNTSPLDVILSCGHNSTAGPCSIFYTIGGSDEPTQLDTEYLYIQPPPAPPEPPPPPRVTSITDDTDDTEVKFFAKDAHGTVSEINSASYGIDIDYPTTAVQPNVILKDILHGDTYKEISNTGIVIALACEDSGGANCDNTYFTTDGSAPHNEDGTPSSDAQLYTLPLTPKQLLPLDSYTLEDLVGDEQDIFREMTLADIVNSVEQAAIRIDLDAFTLADIPDIAVARNSIDLARVLEHVDLAAIQIDSIAGNILSNVIAPADIPDGAETFADIGADNLDLTQITLGSISRTAYSLADIPASLAPPPTYITASQVPLIQVALDRSENHIVLEAVRRKTIMLDQIPAEFIPRTRLYGFIELRYFSIDRAGNSEALTPPGVGVKSEIYYIDIGAPETNATPNTNDNVFTSEIHVVLECYDYGDTPSGFSDLPTGVTTAATGSGCREDSTYYTIGGGLPTPSEVGTGGATRVYTGPIAISSASVLRFLSIDELGNEEISGFEVYAFTFSSVGQSGVGASGLMVWLFALLGLLLRWRSARTRLH</sequence>
<evidence type="ECO:0000256" key="1">
    <source>
        <dbReference type="SAM" id="Phobius"/>
    </source>
</evidence>
<protein>
    <recommendedName>
        <fullName evidence="2">GH29D-like beta-sandwich domain-containing protein</fullName>
    </recommendedName>
</protein>
<dbReference type="AlphaFoldDB" id="A0A3B0YYC4"/>
<gene>
    <name evidence="3" type="ORF">MNBD_GAMMA17-492</name>
</gene>
<dbReference type="Pfam" id="PF13290">
    <property type="entry name" value="CHB_HEX_C_1"/>
    <property type="match status" value="1"/>
</dbReference>
<evidence type="ECO:0000259" key="2">
    <source>
        <dbReference type="Pfam" id="PF13290"/>
    </source>
</evidence>
<reference evidence="3" key="1">
    <citation type="submission" date="2018-06" db="EMBL/GenBank/DDBJ databases">
        <authorList>
            <person name="Zhirakovskaya E."/>
        </authorList>
    </citation>
    <scope>NUCLEOTIDE SEQUENCE</scope>
</reference>
<keyword evidence="1" id="KW-0472">Membrane</keyword>
<keyword evidence="1" id="KW-1133">Transmembrane helix</keyword>
<dbReference type="SUPFAM" id="SSF82171">
    <property type="entry name" value="DPP6 N-terminal domain-like"/>
    <property type="match status" value="1"/>
</dbReference>
<proteinExistence type="predicted"/>
<feature type="transmembrane region" description="Helical" evidence="1">
    <location>
        <begin position="709"/>
        <end position="727"/>
    </location>
</feature>
<dbReference type="InterPro" id="IPR059177">
    <property type="entry name" value="GH29D-like_dom"/>
</dbReference>
<feature type="domain" description="GH29D-like beta-sandwich" evidence="2">
    <location>
        <begin position="639"/>
        <end position="691"/>
    </location>
</feature>
<keyword evidence="1" id="KW-0812">Transmembrane</keyword>
<evidence type="ECO:0000313" key="3">
    <source>
        <dbReference type="EMBL" id="VAW86075.1"/>
    </source>
</evidence>
<accession>A0A3B0YYC4</accession>
<dbReference type="EMBL" id="UOFQ01000034">
    <property type="protein sequence ID" value="VAW86075.1"/>
    <property type="molecule type" value="Genomic_DNA"/>
</dbReference>
<name>A0A3B0YYC4_9ZZZZ</name>
<organism evidence="3">
    <name type="scientific">hydrothermal vent metagenome</name>
    <dbReference type="NCBI Taxonomy" id="652676"/>
    <lineage>
        <taxon>unclassified sequences</taxon>
        <taxon>metagenomes</taxon>
        <taxon>ecological metagenomes</taxon>
    </lineage>
</organism>
<feature type="non-terminal residue" evidence="3">
    <location>
        <position position="1"/>
    </location>
</feature>